<dbReference type="InterPro" id="IPR005302">
    <property type="entry name" value="MoCF_Sase_C"/>
</dbReference>
<dbReference type="PROSITE" id="PS51340">
    <property type="entry name" value="MOSC"/>
    <property type="match status" value="1"/>
</dbReference>
<evidence type="ECO:0000256" key="1">
    <source>
        <dbReference type="SAM" id="Phobius"/>
    </source>
</evidence>
<accession>A0AAE1Q0E7</accession>
<dbReference type="SUPFAM" id="SSF50800">
    <property type="entry name" value="PK beta-barrel domain-like"/>
    <property type="match status" value="1"/>
</dbReference>
<keyword evidence="1" id="KW-0472">Membrane</keyword>
<evidence type="ECO:0000313" key="4">
    <source>
        <dbReference type="Proteomes" id="UP001292094"/>
    </source>
</evidence>
<dbReference type="Pfam" id="PF03476">
    <property type="entry name" value="MOSC_N"/>
    <property type="match status" value="1"/>
</dbReference>
<gene>
    <name evidence="3" type="ORF">Pmani_011570</name>
</gene>
<keyword evidence="1" id="KW-1133">Transmembrane helix</keyword>
<keyword evidence="1" id="KW-0812">Transmembrane</keyword>
<comment type="caution">
    <text evidence="3">The sequence shown here is derived from an EMBL/GenBank/DDBJ whole genome shotgun (WGS) entry which is preliminary data.</text>
</comment>
<dbReference type="SUPFAM" id="SSF141673">
    <property type="entry name" value="MOSC N-terminal domain-like"/>
    <property type="match status" value="1"/>
</dbReference>
<dbReference type="GO" id="GO:0003824">
    <property type="term" value="F:catalytic activity"/>
    <property type="evidence" value="ECO:0007669"/>
    <property type="project" value="InterPro"/>
</dbReference>
<feature type="transmembrane region" description="Helical" evidence="1">
    <location>
        <begin position="6"/>
        <end position="25"/>
    </location>
</feature>
<dbReference type="InterPro" id="IPR005303">
    <property type="entry name" value="MOCOS_middle"/>
</dbReference>
<sequence>MLKSNVRLSAGVGVGVGVLTAYWAWRKYFNDPPLQWEEVGEVASLIMYPIKSAYGVSVQNAQLTLNGLTAGPLQDRSFMVVTEENGTFITGRQAGALLGVKITLGDDHTLTLHAHGHDAIKVDLQSTIKQSRTIESKVWGESVRGVDCGDMVAQWLTAVLYKGETRVRLIYKGGVMERRPPRKLTYYTFPRIKDSDSLSYQDTAAFHLTTVTSLDDLNSRLDQPVPMANFRPNIVVGGTIEPFAEDSWVAVRVGNAVIRKIKPSERCLLTTINPENGERHPDHEPMKTLRSYRLISQPLELAKTWAAKPVFGAHFALDHGGEIRVGEKVMAATVSANPHISVF</sequence>
<dbReference type="EMBL" id="JAWZYT010000930">
    <property type="protein sequence ID" value="KAK4317306.1"/>
    <property type="molecule type" value="Genomic_DNA"/>
</dbReference>
<keyword evidence="4" id="KW-1185">Reference proteome</keyword>
<dbReference type="InterPro" id="IPR011037">
    <property type="entry name" value="Pyrv_Knase-like_insert_dom_sf"/>
</dbReference>
<evidence type="ECO:0000259" key="2">
    <source>
        <dbReference type="PROSITE" id="PS51340"/>
    </source>
</evidence>
<evidence type="ECO:0000313" key="3">
    <source>
        <dbReference type="EMBL" id="KAK4317306.1"/>
    </source>
</evidence>
<reference evidence="3" key="1">
    <citation type="submission" date="2023-11" db="EMBL/GenBank/DDBJ databases">
        <title>Genome assemblies of two species of porcelain crab, Petrolisthes cinctipes and Petrolisthes manimaculis (Anomura: Porcellanidae).</title>
        <authorList>
            <person name="Angst P."/>
        </authorList>
    </citation>
    <scope>NUCLEOTIDE SEQUENCE</scope>
    <source>
        <strain evidence="3">PB745_02</strain>
        <tissue evidence="3">Gill</tissue>
    </source>
</reference>
<dbReference type="Pfam" id="PF03473">
    <property type="entry name" value="MOSC"/>
    <property type="match status" value="1"/>
</dbReference>
<dbReference type="GO" id="GO:0030170">
    <property type="term" value="F:pyridoxal phosphate binding"/>
    <property type="evidence" value="ECO:0007669"/>
    <property type="project" value="InterPro"/>
</dbReference>
<organism evidence="3 4">
    <name type="scientific">Petrolisthes manimaculis</name>
    <dbReference type="NCBI Taxonomy" id="1843537"/>
    <lineage>
        <taxon>Eukaryota</taxon>
        <taxon>Metazoa</taxon>
        <taxon>Ecdysozoa</taxon>
        <taxon>Arthropoda</taxon>
        <taxon>Crustacea</taxon>
        <taxon>Multicrustacea</taxon>
        <taxon>Malacostraca</taxon>
        <taxon>Eumalacostraca</taxon>
        <taxon>Eucarida</taxon>
        <taxon>Decapoda</taxon>
        <taxon>Pleocyemata</taxon>
        <taxon>Anomura</taxon>
        <taxon>Galatheoidea</taxon>
        <taxon>Porcellanidae</taxon>
        <taxon>Petrolisthes</taxon>
    </lineage>
</organism>
<dbReference type="Proteomes" id="UP001292094">
    <property type="component" value="Unassembled WGS sequence"/>
</dbReference>
<proteinExistence type="predicted"/>
<dbReference type="PANTHER" id="PTHR14237:SF19">
    <property type="entry name" value="MITOCHONDRIAL AMIDOXIME REDUCING COMPONENT 1"/>
    <property type="match status" value="1"/>
</dbReference>
<dbReference type="PANTHER" id="PTHR14237">
    <property type="entry name" value="MOLYBDOPTERIN COFACTOR SULFURASE MOSC"/>
    <property type="match status" value="1"/>
</dbReference>
<name>A0AAE1Q0E7_9EUCA</name>
<dbReference type="AlphaFoldDB" id="A0AAE1Q0E7"/>
<dbReference type="GO" id="GO:0030151">
    <property type="term" value="F:molybdenum ion binding"/>
    <property type="evidence" value="ECO:0007669"/>
    <property type="project" value="InterPro"/>
</dbReference>
<protein>
    <recommendedName>
        <fullName evidence="2">MOSC domain-containing protein</fullName>
    </recommendedName>
</protein>
<feature type="domain" description="MOSC" evidence="2">
    <location>
        <begin position="179"/>
        <end position="332"/>
    </location>
</feature>